<keyword evidence="1 3" id="KW-0963">Cytoplasm</keyword>
<dbReference type="InterPro" id="IPR050574">
    <property type="entry name" value="HPF/YfiA_ribosome-assoc"/>
</dbReference>
<comment type="similarity">
    <text evidence="3">Belongs to the HPF/YfiA ribosome-associated protein family. Long HPF subfamily.</text>
</comment>
<name>E2SDV0_9ACTN</name>
<dbReference type="InterPro" id="IPR038416">
    <property type="entry name" value="Ribosom_S30AE_C_sf"/>
</dbReference>
<evidence type="ECO:0000259" key="4">
    <source>
        <dbReference type="Pfam" id="PF16321"/>
    </source>
</evidence>
<accession>E2SDV0</accession>
<dbReference type="InterPro" id="IPR036567">
    <property type="entry name" value="RHF-like"/>
</dbReference>
<dbReference type="Proteomes" id="UP000003111">
    <property type="component" value="Unassembled WGS sequence"/>
</dbReference>
<evidence type="ECO:0000256" key="3">
    <source>
        <dbReference type="HAMAP-Rule" id="MF_00839"/>
    </source>
</evidence>
<proteinExistence type="inferred from homology"/>
<dbReference type="RefSeq" id="WP_007076978.1">
    <property type="nucleotide sequence ID" value="NZ_CM001024.1"/>
</dbReference>
<evidence type="ECO:0000256" key="1">
    <source>
        <dbReference type="ARBA" id="ARBA00022490"/>
    </source>
</evidence>
<dbReference type="STRING" id="585531.HMPREF0063_11886"/>
<dbReference type="InterPro" id="IPR000836">
    <property type="entry name" value="PRTase_dom"/>
</dbReference>
<comment type="subunit">
    <text evidence="3">Interacts with 100S ribosomes.</text>
</comment>
<dbReference type="eggNOG" id="COG1040">
    <property type="taxonomic scope" value="Bacteria"/>
</dbReference>
<reference evidence="5" key="1">
    <citation type="submission" date="2010-08" db="EMBL/GenBank/DDBJ databases">
        <authorList>
            <person name="Muzny D."/>
            <person name="Qin X."/>
            <person name="Buhay C."/>
            <person name="Dugan-Rocha S."/>
            <person name="Ding Y."/>
            <person name="Chen G."/>
            <person name="Hawes A."/>
            <person name="Holder M."/>
            <person name="Jhangiani S."/>
            <person name="Johnson A."/>
            <person name="Khan Z."/>
            <person name="Li Z."/>
            <person name="Liu W."/>
            <person name="Liu X."/>
            <person name="Perez L."/>
            <person name="Shen H."/>
            <person name="Wang Q."/>
            <person name="Watt J."/>
            <person name="Xi L."/>
            <person name="Xin Y."/>
            <person name="Zhou J."/>
            <person name="Deng J."/>
            <person name="Jiang H."/>
            <person name="Liu Y."/>
            <person name="Qu J."/>
            <person name="Song X.-Z."/>
            <person name="Zhang L."/>
            <person name="Villasana D."/>
            <person name="Johnson A."/>
            <person name="Liu J."/>
            <person name="Liyanage D."/>
            <person name="Lorensuhewa L."/>
            <person name="Robinson T."/>
            <person name="Song A."/>
            <person name="Song B.-B."/>
            <person name="Dinh H."/>
            <person name="Thornton R."/>
            <person name="Coyle M."/>
            <person name="Francisco L."/>
            <person name="Jackson L."/>
            <person name="Javaid M."/>
            <person name="Korchina V."/>
            <person name="Kovar C."/>
            <person name="Mata R."/>
            <person name="Mathew T."/>
            <person name="Ngo R."/>
            <person name="Nguyen L."/>
            <person name="Nguyen N."/>
            <person name="Okwuonu G."/>
            <person name="Ongeri F."/>
            <person name="Pham C."/>
            <person name="Simmons D."/>
            <person name="Wilczek-Boney K."/>
            <person name="Hale W."/>
            <person name="Jakkamsetti A."/>
            <person name="Pham P."/>
            <person name="Ruth R."/>
            <person name="San Lucas F."/>
            <person name="Warren J."/>
            <person name="Zhang J."/>
            <person name="Zhao Z."/>
            <person name="Zhou C."/>
            <person name="Zhu D."/>
            <person name="Lee S."/>
            <person name="Bess C."/>
            <person name="Blankenburg K."/>
            <person name="Forbes L."/>
            <person name="Fu Q."/>
            <person name="Gubbala S."/>
            <person name="Hirani K."/>
            <person name="Jayaseelan J.C."/>
            <person name="Lara F."/>
            <person name="Munidasa M."/>
            <person name="Palculict T."/>
            <person name="Patil S."/>
            <person name="Pu L.-L."/>
            <person name="Saada N."/>
            <person name="Tang L."/>
            <person name="Weissenberger G."/>
            <person name="Zhu Y."/>
            <person name="Hemphill L."/>
            <person name="Shang Y."/>
            <person name="Youmans B."/>
            <person name="Ayvaz T."/>
            <person name="Ross M."/>
            <person name="Santibanez J."/>
            <person name="Aqrawi P."/>
            <person name="Gross S."/>
            <person name="Joshi V."/>
            <person name="Fowler G."/>
            <person name="Nazareth L."/>
            <person name="Reid J."/>
            <person name="Worley K."/>
            <person name="Petrosino J."/>
            <person name="Highlander S."/>
            <person name="Gibbs R."/>
        </authorList>
    </citation>
    <scope>NUCLEOTIDE SEQUENCE [LARGE SCALE GENOMIC DNA]</scope>
    <source>
        <strain evidence="5">DSM 15272</strain>
    </source>
</reference>
<sequence length="470" mass="51120">MGVGRRIVVDLADLVLGATCPGCDRPALTWCRPCAVRARPTPGPVDPAPVALVTGPPVTAALVNTEVVARLLVGWKEQGRFALLRPWAAALASAACLHVDPGRPLALVPVPTDPAHVRRRGGDLVLDLTRLAATELRRTGVEVVAAPCLRRRRHTLDQRGLGASDRQANVRGAFVALPRRIPADHDLVVVDDIVTTGATASEAVRALAAAGRPVRGGCRRRADPAPALTGELAPSPSLCPPVGLRSSVRRARILIHPTAGGLVMEIVVKGRNSEISERFRSHVEDKLQRIEKYDARHRINRIEVEVTHEKNPRQHDTAARIELTVRSRGPVVRAEACSTDQHSALDAVVDKLESRLRKAADRQRIHHGQHAPMSLAQATAVVPEVEEAPADDDAGLSRKVGPLDVQGDGPLVVREKTHQTHSMTLDQALYEMELVGHDFYLFMEKDSMMPSVVYRRKGFDYGVIHLDVQD</sequence>
<dbReference type="eggNOG" id="COG1544">
    <property type="taxonomic scope" value="Bacteria"/>
</dbReference>
<dbReference type="InterPro" id="IPR029057">
    <property type="entry name" value="PRTase-like"/>
</dbReference>
<dbReference type="SUPFAM" id="SSF53271">
    <property type="entry name" value="PRTase-like"/>
    <property type="match status" value="1"/>
</dbReference>
<comment type="function">
    <text evidence="3">Required for dimerization of active 70S ribosomes into 100S ribosomes in stationary phase; 100S ribosomes are translationally inactive and sometimes present during exponential growth.</text>
</comment>
<dbReference type="Gene3D" id="3.30.160.100">
    <property type="entry name" value="Ribosome hibernation promotion factor-like"/>
    <property type="match status" value="1"/>
</dbReference>
<dbReference type="InterPro" id="IPR032528">
    <property type="entry name" value="Ribosom_S30AE_C"/>
</dbReference>
<evidence type="ECO:0000256" key="2">
    <source>
        <dbReference type="ARBA" id="ARBA00022845"/>
    </source>
</evidence>
<comment type="subcellular location">
    <subcellularLocation>
        <location evidence="3">Cytoplasm</location>
    </subcellularLocation>
</comment>
<protein>
    <recommendedName>
        <fullName evidence="3">Ribosome hibernation promoting factor</fullName>
        <shortName evidence="3">HPF</shortName>
    </recommendedName>
</protein>
<evidence type="ECO:0000313" key="6">
    <source>
        <dbReference type="Proteomes" id="UP000003111"/>
    </source>
</evidence>
<dbReference type="HAMAP" id="MF_00839">
    <property type="entry name" value="HPF"/>
    <property type="match status" value="1"/>
</dbReference>
<dbReference type="Pfam" id="PF16321">
    <property type="entry name" value="Ribosom_S30AE_C"/>
    <property type="match status" value="1"/>
</dbReference>
<dbReference type="GO" id="GO:0045900">
    <property type="term" value="P:negative regulation of translational elongation"/>
    <property type="evidence" value="ECO:0007669"/>
    <property type="project" value="TreeGrafter"/>
</dbReference>
<dbReference type="AlphaFoldDB" id="E2SDV0"/>
<dbReference type="CDD" id="cd00552">
    <property type="entry name" value="RaiA"/>
    <property type="match status" value="1"/>
</dbReference>
<dbReference type="EMBL" id="ACLF03000006">
    <property type="protein sequence ID" value="EFQ82677.1"/>
    <property type="molecule type" value="Genomic_DNA"/>
</dbReference>
<dbReference type="FunFam" id="3.30.505.50:FF:000002">
    <property type="entry name" value="Ribosome hibernation promoting factor"/>
    <property type="match status" value="1"/>
</dbReference>
<feature type="domain" description="Sigma 54 modulation/S30EA ribosomal protein C-terminal" evidence="4">
    <location>
        <begin position="410"/>
        <end position="463"/>
    </location>
</feature>
<dbReference type="GO" id="GO:0022627">
    <property type="term" value="C:cytosolic small ribosomal subunit"/>
    <property type="evidence" value="ECO:0007669"/>
    <property type="project" value="TreeGrafter"/>
</dbReference>
<keyword evidence="2 3" id="KW-0810">Translation regulation</keyword>
<dbReference type="CDD" id="cd06223">
    <property type="entry name" value="PRTases_typeI"/>
    <property type="match status" value="1"/>
</dbReference>
<keyword evidence="6" id="KW-1185">Reference proteome</keyword>
<dbReference type="SUPFAM" id="SSF69754">
    <property type="entry name" value="Ribosome binding protein Y (YfiA homologue)"/>
    <property type="match status" value="1"/>
</dbReference>
<dbReference type="Gene3D" id="3.30.505.50">
    <property type="entry name" value="Sigma 54 modulation/S30EA ribosomal protein, C-terminal domain"/>
    <property type="match status" value="1"/>
</dbReference>
<dbReference type="Gene3D" id="3.40.50.2020">
    <property type="match status" value="1"/>
</dbReference>
<gene>
    <name evidence="5" type="primary">raiA</name>
    <name evidence="3" type="synonym">hpf</name>
    <name evidence="5" type="ORF">HMPREF0063_11886</name>
</gene>
<dbReference type="Pfam" id="PF02482">
    <property type="entry name" value="Ribosomal_S30AE"/>
    <property type="match status" value="1"/>
</dbReference>
<dbReference type="InterPro" id="IPR003489">
    <property type="entry name" value="RHF/RaiA"/>
</dbReference>
<dbReference type="NCBIfam" id="TIGR00741">
    <property type="entry name" value="yfiA"/>
    <property type="match status" value="1"/>
</dbReference>
<evidence type="ECO:0000313" key="5">
    <source>
        <dbReference type="EMBL" id="EFQ82677.1"/>
    </source>
</evidence>
<dbReference type="PANTHER" id="PTHR33231">
    <property type="entry name" value="30S RIBOSOMAL PROTEIN"/>
    <property type="match status" value="1"/>
</dbReference>
<dbReference type="GO" id="GO:0043024">
    <property type="term" value="F:ribosomal small subunit binding"/>
    <property type="evidence" value="ECO:0007669"/>
    <property type="project" value="TreeGrafter"/>
</dbReference>
<organism evidence="5 6">
    <name type="scientific">Aeromicrobium marinum DSM 15272</name>
    <dbReference type="NCBI Taxonomy" id="585531"/>
    <lineage>
        <taxon>Bacteria</taxon>
        <taxon>Bacillati</taxon>
        <taxon>Actinomycetota</taxon>
        <taxon>Actinomycetes</taxon>
        <taxon>Propionibacteriales</taxon>
        <taxon>Nocardioidaceae</taxon>
        <taxon>Aeromicrobium</taxon>
    </lineage>
</organism>
<dbReference type="PANTHER" id="PTHR33231:SF1">
    <property type="entry name" value="30S RIBOSOMAL PROTEIN"/>
    <property type="match status" value="1"/>
</dbReference>
<dbReference type="InterPro" id="IPR034694">
    <property type="entry name" value="HPF_long/plastid"/>
</dbReference>
<dbReference type="HOGENOM" id="CLU_580925_0_0_11"/>
<comment type="caution">
    <text evidence="5">The sequence shown here is derived from an EMBL/GenBank/DDBJ whole genome shotgun (WGS) entry which is preliminary data.</text>
</comment>